<name>A0A0A9BJ52_ARUDO</name>
<organism evidence="1">
    <name type="scientific">Arundo donax</name>
    <name type="common">Giant reed</name>
    <name type="synonym">Donax arundinaceus</name>
    <dbReference type="NCBI Taxonomy" id="35708"/>
    <lineage>
        <taxon>Eukaryota</taxon>
        <taxon>Viridiplantae</taxon>
        <taxon>Streptophyta</taxon>
        <taxon>Embryophyta</taxon>
        <taxon>Tracheophyta</taxon>
        <taxon>Spermatophyta</taxon>
        <taxon>Magnoliopsida</taxon>
        <taxon>Liliopsida</taxon>
        <taxon>Poales</taxon>
        <taxon>Poaceae</taxon>
        <taxon>PACMAD clade</taxon>
        <taxon>Arundinoideae</taxon>
        <taxon>Arundineae</taxon>
        <taxon>Arundo</taxon>
    </lineage>
</organism>
<sequence>MPQIFIRISLVLMLELGQ</sequence>
<reference evidence="1" key="2">
    <citation type="journal article" date="2015" name="Data Brief">
        <title>Shoot transcriptome of the giant reed, Arundo donax.</title>
        <authorList>
            <person name="Barrero R.A."/>
            <person name="Guerrero F.D."/>
            <person name="Moolhuijzen P."/>
            <person name="Goolsby J.A."/>
            <person name="Tidwell J."/>
            <person name="Bellgard S.E."/>
            <person name="Bellgard M.I."/>
        </authorList>
    </citation>
    <scope>NUCLEOTIDE SEQUENCE</scope>
    <source>
        <tissue evidence="1">Shoot tissue taken approximately 20 cm above the soil surface</tissue>
    </source>
</reference>
<dbReference type="AlphaFoldDB" id="A0A0A9BJ52"/>
<dbReference type="EMBL" id="GBRH01235752">
    <property type="protein sequence ID" value="JAD62143.1"/>
    <property type="molecule type" value="Transcribed_RNA"/>
</dbReference>
<evidence type="ECO:0000313" key="1">
    <source>
        <dbReference type="EMBL" id="JAD62143.1"/>
    </source>
</evidence>
<accession>A0A0A9BJ52</accession>
<protein>
    <submittedName>
        <fullName evidence="1">Uncharacterized protein</fullName>
    </submittedName>
</protein>
<reference evidence="1" key="1">
    <citation type="submission" date="2014-09" db="EMBL/GenBank/DDBJ databases">
        <authorList>
            <person name="Magalhaes I.L.F."/>
            <person name="Oliveira U."/>
            <person name="Santos F.R."/>
            <person name="Vidigal T.H.D.A."/>
            <person name="Brescovit A.D."/>
            <person name="Santos A.J."/>
        </authorList>
    </citation>
    <scope>NUCLEOTIDE SEQUENCE</scope>
    <source>
        <tissue evidence="1">Shoot tissue taken approximately 20 cm above the soil surface</tissue>
    </source>
</reference>
<proteinExistence type="predicted"/>